<dbReference type="RefSeq" id="WP_379929480.1">
    <property type="nucleotide sequence ID" value="NZ_JBHUMM010000023.1"/>
</dbReference>
<dbReference type="Gene3D" id="3.40.50.300">
    <property type="entry name" value="P-loop containing nucleotide triphosphate hydrolases"/>
    <property type="match status" value="2"/>
</dbReference>
<dbReference type="EMBL" id="JBHUMM010000023">
    <property type="protein sequence ID" value="MFD2671997.1"/>
    <property type="molecule type" value="Genomic_DNA"/>
</dbReference>
<proteinExistence type="predicted"/>
<protein>
    <submittedName>
        <fullName evidence="7">DEAD/DEAH box helicase</fullName>
    </submittedName>
</protein>
<gene>
    <name evidence="7" type="ORF">ACFSUC_10310</name>
</gene>
<keyword evidence="3" id="KW-0238">DNA-binding</keyword>
<dbReference type="PROSITE" id="PS51192">
    <property type="entry name" value="HELICASE_ATP_BIND_1"/>
    <property type="match status" value="1"/>
</dbReference>
<keyword evidence="7" id="KW-0378">Hydrolase</keyword>
<dbReference type="GO" id="GO:0004386">
    <property type="term" value="F:helicase activity"/>
    <property type="evidence" value="ECO:0007669"/>
    <property type="project" value="UniProtKB-KW"/>
</dbReference>
<dbReference type="SMART" id="SM00490">
    <property type="entry name" value="HELICc"/>
    <property type="match status" value="1"/>
</dbReference>
<feature type="region of interest" description="Disordered" evidence="4">
    <location>
        <begin position="72"/>
        <end position="105"/>
    </location>
</feature>
<dbReference type="PANTHER" id="PTHR30580">
    <property type="entry name" value="PRIMOSOMAL PROTEIN N"/>
    <property type="match status" value="1"/>
</dbReference>
<evidence type="ECO:0000256" key="1">
    <source>
        <dbReference type="ARBA" id="ARBA00022741"/>
    </source>
</evidence>
<dbReference type="InterPro" id="IPR001650">
    <property type="entry name" value="Helicase_C-like"/>
</dbReference>
<dbReference type="InterPro" id="IPR011545">
    <property type="entry name" value="DEAD/DEAH_box_helicase_dom"/>
</dbReference>
<evidence type="ECO:0000256" key="3">
    <source>
        <dbReference type="ARBA" id="ARBA00023125"/>
    </source>
</evidence>
<feature type="domain" description="Helicase C-terminal" evidence="6">
    <location>
        <begin position="466"/>
        <end position="618"/>
    </location>
</feature>
<dbReference type="InterPro" id="IPR027417">
    <property type="entry name" value="P-loop_NTPase"/>
</dbReference>
<dbReference type="Proteomes" id="UP001597497">
    <property type="component" value="Unassembled WGS sequence"/>
</dbReference>
<dbReference type="InterPro" id="IPR014001">
    <property type="entry name" value="Helicase_ATP-bd"/>
</dbReference>
<comment type="caution">
    <text evidence="7">The sequence shown here is derived from an EMBL/GenBank/DDBJ whole genome shotgun (WGS) entry which is preliminary data.</text>
</comment>
<evidence type="ECO:0000259" key="6">
    <source>
        <dbReference type="PROSITE" id="PS51194"/>
    </source>
</evidence>
<dbReference type="SMART" id="SM00487">
    <property type="entry name" value="DEXDc"/>
    <property type="match status" value="1"/>
</dbReference>
<organism evidence="7 8">
    <name type="scientific">Marinicrinis sediminis</name>
    <dbReference type="NCBI Taxonomy" id="1652465"/>
    <lineage>
        <taxon>Bacteria</taxon>
        <taxon>Bacillati</taxon>
        <taxon>Bacillota</taxon>
        <taxon>Bacilli</taxon>
        <taxon>Bacillales</taxon>
        <taxon>Paenibacillaceae</taxon>
    </lineage>
</organism>
<keyword evidence="7" id="KW-0347">Helicase</keyword>
<dbReference type="Pfam" id="PF00271">
    <property type="entry name" value="Helicase_C"/>
    <property type="match status" value="1"/>
</dbReference>
<feature type="domain" description="Helicase ATP-binding" evidence="5">
    <location>
        <begin position="286"/>
        <end position="438"/>
    </location>
</feature>
<reference evidence="8" key="1">
    <citation type="journal article" date="2019" name="Int. J. Syst. Evol. Microbiol.">
        <title>The Global Catalogue of Microorganisms (GCM) 10K type strain sequencing project: providing services to taxonomists for standard genome sequencing and annotation.</title>
        <authorList>
            <consortium name="The Broad Institute Genomics Platform"/>
            <consortium name="The Broad Institute Genome Sequencing Center for Infectious Disease"/>
            <person name="Wu L."/>
            <person name="Ma J."/>
        </authorList>
    </citation>
    <scope>NUCLEOTIDE SEQUENCE [LARGE SCALE GENOMIC DNA]</scope>
    <source>
        <strain evidence="8">KCTC 33676</strain>
    </source>
</reference>
<evidence type="ECO:0000259" key="5">
    <source>
        <dbReference type="PROSITE" id="PS51192"/>
    </source>
</evidence>
<keyword evidence="1" id="KW-0547">Nucleotide-binding</keyword>
<dbReference type="SUPFAM" id="SSF52540">
    <property type="entry name" value="P-loop containing nucleoside triphosphate hydrolases"/>
    <property type="match status" value="1"/>
</dbReference>
<evidence type="ECO:0000256" key="4">
    <source>
        <dbReference type="SAM" id="MobiDB-lite"/>
    </source>
</evidence>
<name>A0ABW5RD54_9BACL</name>
<evidence type="ECO:0000313" key="7">
    <source>
        <dbReference type="EMBL" id="MFD2671997.1"/>
    </source>
</evidence>
<accession>A0ABW5RD54</accession>
<dbReference type="PROSITE" id="PS51194">
    <property type="entry name" value="HELICASE_CTER"/>
    <property type="match status" value="1"/>
</dbReference>
<sequence>MRGTGYDLILSNGHRKPMLSICFSVDLIYWQLHHTAVEMNIWAEEQSWSRIYPDYLKRQAQLTGERKAVPAMPESFPASVSSDRKQTDLFHPGHPSLQNTNSTRSQRKASLLNDWRKLLGVEPSMTVQQIDCILQELAREIAGRGLLDTECERWIAERLPVSQTTLTWKGWIQCLYLRGEISYEQGIAGQTHTGWRGRVKRNRLICSRCGSAGEELKWTHCASCEAACPSCAGCLTMGRCRSCSVLIKGTLQGEKPVTWSHLPSVELAKWSLSPAQTEAVQSGLSFLQSPASSSFLIWAVTGAGKTEMIYPLIEAVLAGHGRVAVASPRRDVILELKPRMDKAFPEVRIAALYGGSEDSWCSSDFILATTHQLMRFREAFDLLIIDELDAFPYHQDERLYFAARQARKTSGKVIFLSATPPASMRKQAKRGQMPSVRVPVRFHRHPLPVPQRVRMKSLRSWVGSRKVPSMLIRILMQSMERGAQLFLFSPAIRFVEDLVEDLRTCFPQYAIAGTSSKDPKRAEKVTAFRNKELNVLVTTTILERGVTIPKSDVCILDADSSLYDEAALVQMAGRAGRSPSDPCGRVYFCSTQATASMKEAIGQITDMNRLAQRKGYLR</sequence>
<keyword evidence="8" id="KW-1185">Reference proteome</keyword>
<evidence type="ECO:0000313" key="8">
    <source>
        <dbReference type="Proteomes" id="UP001597497"/>
    </source>
</evidence>
<evidence type="ECO:0000256" key="2">
    <source>
        <dbReference type="ARBA" id="ARBA00022840"/>
    </source>
</evidence>
<dbReference type="PANTHER" id="PTHR30580:SF1">
    <property type="entry name" value="COMF OPERON PROTEIN 1"/>
    <property type="match status" value="1"/>
</dbReference>
<keyword evidence="2" id="KW-0067">ATP-binding</keyword>
<dbReference type="Pfam" id="PF00270">
    <property type="entry name" value="DEAD"/>
    <property type="match status" value="1"/>
</dbReference>